<sequence>MENRRLLQTESQRVTARSKLSEPLYEQKTSMSAVSKRKAILTEQSQKALNQQSPAAAGPDKDMKKMAKIDIPVSLDIDPFTSESYTDPQSAMDRMLSAKDVKSPENAEKEGSLELKSPPAKSKEVAEALVLRVKRAETEVLTLKHQLLDTKAELKAAEERLREKDALIKDQEARIDELIESRVPMDDMNEVMEENS</sequence>
<feature type="non-terminal residue" evidence="3">
    <location>
        <position position="196"/>
    </location>
</feature>
<protein>
    <submittedName>
        <fullName evidence="3">Uncharacterized protein</fullName>
    </submittedName>
</protein>
<feature type="compositionally biased region" description="Basic and acidic residues" evidence="2">
    <location>
        <begin position="96"/>
        <end position="113"/>
    </location>
</feature>
<dbReference type="EMBL" id="JANBUW010000233">
    <property type="protein sequence ID" value="KAJ2847978.1"/>
    <property type="molecule type" value="Genomic_DNA"/>
</dbReference>
<accession>A0A9W8LZN2</accession>
<evidence type="ECO:0000313" key="3">
    <source>
        <dbReference type="EMBL" id="KAJ2847978.1"/>
    </source>
</evidence>
<comment type="caution">
    <text evidence="3">The sequence shown here is derived from an EMBL/GenBank/DDBJ whole genome shotgun (WGS) entry which is preliminary data.</text>
</comment>
<proteinExistence type="predicted"/>
<feature type="region of interest" description="Disordered" evidence="2">
    <location>
        <begin position="78"/>
        <end position="122"/>
    </location>
</feature>
<dbReference type="OrthoDB" id="5598395at2759"/>
<feature type="compositionally biased region" description="Polar residues" evidence="2">
    <location>
        <begin position="42"/>
        <end position="54"/>
    </location>
</feature>
<reference evidence="3" key="1">
    <citation type="submission" date="2022-07" db="EMBL/GenBank/DDBJ databases">
        <title>Phylogenomic reconstructions and comparative analyses of Kickxellomycotina fungi.</title>
        <authorList>
            <person name="Reynolds N.K."/>
            <person name="Stajich J.E."/>
            <person name="Barry K."/>
            <person name="Grigoriev I.V."/>
            <person name="Crous P."/>
            <person name="Smith M.E."/>
        </authorList>
    </citation>
    <scope>NUCLEOTIDE SEQUENCE</scope>
    <source>
        <strain evidence="3">NRRL 1566</strain>
    </source>
</reference>
<gene>
    <name evidence="3" type="ORF">IWW36_003562</name>
</gene>
<evidence type="ECO:0000256" key="2">
    <source>
        <dbReference type="SAM" id="MobiDB-lite"/>
    </source>
</evidence>
<keyword evidence="1" id="KW-0175">Coiled coil</keyword>
<feature type="coiled-coil region" evidence="1">
    <location>
        <begin position="133"/>
        <end position="181"/>
    </location>
</feature>
<dbReference type="AlphaFoldDB" id="A0A9W8LZN2"/>
<dbReference type="Proteomes" id="UP001139887">
    <property type="component" value="Unassembled WGS sequence"/>
</dbReference>
<evidence type="ECO:0000256" key="1">
    <source>
        <dbReference type="SAM" id="Coils"/>
    </source>
</evidence>
<feature type="region of interest" description="Disordered" evidence="2">
    <location>
        <begin position="1"/>
        <end position="64"/>
    </location>
</feature>
<evidence type="ECO:0000313" key="4">
    <source>
        <dbReference type="Proteomes" id="UP001139887"/>
    </source>
</evidence>
<keyword evidence="4" id="KW-1185">Reference proteome</keyword>
<organism evidence="3 4">
    <name type="scientific">Coemansia brasiliensis</name>
    <dbReference type="NCBI Taxonomy" id="2650707"/>
    <lineage>
        <taxon>Eukaryota</taxon>
        <taxon>Fungi</taxon>
        <taxon>Fungi incertae sedis</taxon>
        <taxon>Zoopagomycota</taxon>
        <taxon>Kickxellomycotina</taxon>
        <taxon>Kickxellomycetes</taxon>
        <taxon>Kickxellales</taxon>
        <taxon>Kickxellaceae</taxon>
        <taxon>Coemansia</taxon>
    </lineage>
</organism>
<name>A0A9W8LZN2_9FUNG</name>